<dbReference type="InterPro" id="IPR003661">
    <property type="entry name" value="HisK_dim/P_dom"/>
</dbReference>
<evidence type="ECO:0000313" key="9">
    <source>
        <dbReference type="Proteomes" id="UP001595604"/>
    </source>
</evidence>
<proteinExistence type="predicted"/>
<dbReference type="InterPro" id="IPR036890">
    <property type="entry name" value="HATPase_C_sf"/>
</dbReference>
<keyword evidence="5 8" id="KW-0418">Kinase</keyword>
<keyword evidence="6" id="KW-0902">Two-component regulatory system</keyword>
<organism evidence="8 9">
    <name type="scientific">Novosphingobium bradum</name>
    <dbReference type="NCBI Taxonomy" id="1737444"/>
    <lineage>
        <taxon>Bacteria</taxon>
        <taxon>Pseudomonadati</taxon>
        <taxon>Pseudomonadota</taxon>
        <taxon>Alphaproteobacteria</taxon>
        <taxon>Sphingomonadales</taxon>
        <taxon>Sphingomonadaceae</taxon>
        <taxon>Novosphingobium</taxon>
    </lineage>
</organism>
<comment type="catalytic activity">
    <reaction evidence="1">
        <text>ATP + protein L-histidine = ADP + protein N-phospho-L-histidine.</text>
        <dbReference type="EC" id="2.7.13.3"/>
    </reaction>
</comment>
<dbReference type="InterPro" id="IPR004358">
    <property type="entry name" value="Sig_transdc_His_kin-like_C"/>
</dbReference>
<dbReference type="InterPro" id="IPR003594">
    <property type="entry name" value="HATPase_dom"/>
</dbReference>
<dbReference type="Proteomes" id="UP001595604">
    <property type="component" value="Unassembled WGS sequence"/>
</dbReference>
<feature type="domain" description="Histidine kinase" evidence="7">
    <location>
        <begin position="250"/>
        <end position="466"/>
    </location>
</feature>
<dbReference type="InterPro" id="IPR005467">
    <property type="entry name" value="His_kinase_dom"/>
</dbReference>
<dbReference type="GO" id="GO:0016301">
    <property type="term" value="F:kinase activity"/>
    <property type="evidence" value="ECO:0007669"/>
    <property type="project" value="UniProtKB-KW"/>
</dbReference>
<reference evidence="9" key="1">
    <citation type="journal article" date="2019" name="Int. J. Syst. Evol. Microbiol.">
        <title>The Global Catalogue of Microorganisms (GCM) 10K type strain sequencing project: providing services to taxonomists for standard genome sequencing and annotation.</title>
        <authorList>
            <consortium name="The Broad Institute Genomics Platform"/>
            <consortium name="The Broad Institute Genome Sequencing Center for Infectious Disease"/>
            <person name="Wu L."/>
            <person name="Ma J."/>
        </authorList>
    </citation>
    <scope>NUCLEOTIDE SEQUENCE [LARGE SCALE GENOMIC DNA]</scope>
    <source>
        <strain evidence="9">KCTC 42984</strain>
    </source>
</reference>
<evidence type="ECO:0000256" key="2">
    <source>
        <dbReference type="ARBA" id="ARBA00012438"/>
    </source>
</evidence>
<dbReference type="PROSITE" id="PS50109">
    <property type="entry name" value="HIS_KIN"/>
    <property type="match status" value="1"/>
</dbReference>
<evidence type="ECO:0000256" key="3">
    <source>
        <dbReference type="ARBA" id="ARBA00022553"/>
    </source>
</evidence>
<dbReference type="RefSeq" id="WP_379509639.1">
    <property type="nucleotide sequence ID" value="NZ_JBHRTQ010000007.1"/>
</dbReference>
<name>A0ABV7IQK7_9SPHN</name>
<evidence type="ECO:0000259" key="7">
    <source>
        <dbReference type="PROSITE" id="PS50109"/>
    </source>
</evidence>
<dbReference type="SMART" id="SM00387">
    <property type="entry name" value="HATPase_c"/>
    <property type="match status" value="1"/>
</dbReference>
<dbReference type="EMBL" id="JBHRTQ010000007">
    <property type="protein sequence ID" value="MFC3174272.1"/>
    <property type="molecule type" value="Genomic_DNA"/>
</dbReference>
<dbReference type="Gene3D" id="1.10.287.130">
    <property type="match status" value="1"/>
</dbReference>
<keyword evidence="9" id="KW-1185">Reference proteome</keyword>
<dbReference type="InterPro" id="IPR036097">
    <property type="entry name" value="HisK_dim/P_sf"/>
</dbReference>
<dbReference type="EC" id="2.7.13.3" evidence="2"/>
<accession>A0ABV7IQK7</accession>
<dbReference type="CDD" id="cd00075">
    <property type="entry name" value="HATPase"/>
    <property type="match status" value="1"/>
</dbReference>
<evidence type="ECO:0000256" key="6">
    <source>
        <dbReference type="ARBA" id="ARBA00023012"/>
    </source>
</evidence>
<evidence type="ECO:0000256" key="1">
    <source>
        <dbReference type="ARBA" id="ARBA00000085"/>
    </source>
</evidence>
<keyword evidence="4" id="KW-0808">Transferase</keyword>
<dbReference type="SUPFAM" id="SSF55874">
    <property type="entry name" value="ATPase domain of HSP90 chaperone/DNA topoisomerase II/histidine kinase"/>
    <property type="match status" value="1"/>
</dbReference>
<dbReference type="CDD" id="cd00082">
    <property type="entry name" value="HisKA"/>
    <property type="match status" value="1"/>
</dbReference>
<dbReference type="SUPFAM" id="SSF47384">
    <property type="entry name" value="Homodimeric domain of signal transducing histidine kinase"/>
    <property type="match status" value="1"/>
</dbReference>
<protein>
    <recommendedName>
        <fullName evidence="2">histidine kinase</fullName>
        <ecNumber evidence="2">2.7.13.3</ecNumber>
    </recommendedName>
</protein>
<gene>
    <name evidence="8" type="ORF">ACFOD9_08410</name>
</gene>
<evidence type="ECO:0000256" key="5">
    <source>
        <dbReference type="ARBA" id="ARBA00022777"/>
    </source>
</evidence>
<evidence type="ECO:0000313" key="8">
    <source>
        <dbReference type="EMBL" id="MFC3174272.1"/>
    </source>
</evidence>
<dbReference type="Gene3D" id="3.30.565.10">
    <property type="entry name" value="Histidine kinase-like ATPase, C-terminal domain"/>
    <property type="match status" value="1"/>
</dbReference>
<comment type="caution">
    <text evidence="8">The sequence shown here is derived from an EMBL/GenBank/DDBJ whole genome shotgun (WGS) entry which is preliminary data.</text>
</comment>
<sequence>MTGLPPADGGAVLARATTDGQGRLVDADEPLLGLHLRCGGELPGALAIPALREAVERACATGLKRAAPLIAQDGSEMVTAWVEIEPVAGADGGCQIAVRQWHTLPATPEDERVAARRRARLARQTAEFTARLDARQCVVVAEGHAPDLAGLAERMITQPARPWTEFVTIEGSAHHQPLHWRLLDGAPVRIAGSERAWRAVLLPVGEPAGAPTGFELHFVADTPFPTPAEIGASHGKGKTGSEPARMIGREVAPVLRQPIARIVANAETIRSRLMGPLAEEYSGYAADIAAAGQHLLALIDDLTDLEVVESAEFTTSPDRIDLAEVARQAAGILGVKSRERGIEIDAPKLGESLAATAEFRRVLQVLLNLIGNALRYAPEGSQVWIRLEQDGGFARVIVADQGPGLDAAQQARVFEKFERLGRSGDGGSGLGLYISRRLARAMGGELSVESAPGQGARFILSVPAASSAAAA</sequence>
<dbReference type="InterPro" id="IPR050736">
    <property type="entry name" value="Sensor_HK_Regulatory"/>
</dbReference>
<dbReference type="PANTHER" id="PTHR43711:SF26">
    <property type="entry name" value="SENSOR HISTIDINE KINASE RCSC"/>
    <property type="match status" value="1"/>
</dbReference>
<evidence type="ECO:0000256" key="4">
    <source>
        <dbReference type="ARBA" id="ARBA00022679"/>
    </source>
</evidence>
<dbReference type="PRINTS" id="PR00344">
    <property type="entry name" value="BCTRLSENSOR"/>
</dbReference>
<dbReference type="PANTHER" id="PTHR43711">
    <property type="entry name" value="TWO-COMPONENT HISTIDINE KINASE"/>
    <property type="match status" value="1"/>
</dbReference>
<dbReference type="Pfam" id="PF02518">
    <property type="entry name" value="HATPase_c"/>
    <property type="match status" value="1"/>
</dbReference>
<keyword evidence="3" id="KW-0597">Phosphoprotein</keyword>